<dbReference type="PROSITE" id="PS50817">
    <property type="entry name" value="INTEIN_N_TER"/>
    <property type="match status" value="1"/>
</dbReference>
<dbReference type="AlphaFoldDB" id="A0A3M0M9F4"/>
<dbReference type="Proteomes" id="UP000273516">
    <property type="component" value="Unassembled WGS sequence"/>
</dbReference>
<dbReference type="InterPro" id="IPR036844">
    <property type="entry name" value="Hint_dom_sf"/>
</dbReference>
<dbReference type="GO" id="GO:0016539">
    <property type="term" value="P:intein-mediated protein splicing"/>
    <property type="evidence" value="ECO:0007669"/>
    <property type="project" value="InterPro"/>
</dbReference>
<evidence type="ECO:0000313" key="2">
    <source>
        <dbReference type="EMBL" id="RMC34428.1"/>
    </source>
</evidence>
<dbReference type="EMBL" id="QOKZ01000005">
    <property type="protein sequence ID" value="RMC34428.1"/>
    <property type="molecule type" value="Genomic_DNA"/>
</dbReference>
<gene>
    <name evidence="2" type="ORF">C9E81_14925</name>
</gene>
<dbReference type="OrthoDB" id="6305173at2"/>
<organism evidence="2 3">
    <name type="scientific">Paracoccus alkanivorans</name>
    <dbReference type="NCBI Taxonomy" id="2116655"/>
    <lineage>
        <taxon>Bacteria</taxon>
        <taxon>Pseudomonadati</taxon>
        <taxon>Pseudomonadota</taxon>
        <taxon>Alphaproteobacteria</taxon>
        <taxon>Rhodobacterales</taxon>
        <taxon>Paracoccaceae</taxon>
        <taxon>Paracoccus</taxon>
    </lineage>
</organism>
<dbReference type="InterPro" id="IPR028992">
    <property type="entry name" value="Hedgehog/Intein_dom"/>
</dbReference>
<dbReference type="InterPro" id="IPR006141">
    <property type="entry name" value="Intein_N"/>
</dbReference>
<dbReference type="Pfam" id="PF13403">
    <property type="entry name" value="Hint_2"/>
    <property type="match status" value="1"/>
</dbReference>
<dbReference type="Gene3D" id="2.170.16.10">
    <property type="entry name" value="Hedgehog/Intein (Hint) domain"/>
    <property type="match status" value="1"/>
</dbReference>
<dbReference type="SMART" id="SM00306">
    <property type="entry name" value="HintN"/>
    <property type="match status" value="1"/>
</dbReference>
<feature type="domain" description="Hint" evidence="1">
    <location>
        <begin position="203"/>
        <end position="306"/>
    </location>
</feature>
<reference evidence="2 3" key="1">
    <citation type="submission" date="2018-07" db="EMBL/GenBank/DDBJ databases">
        <authorList>
            <person name="Zhang Y."/>
            <person name="Wang L."/>
            <person name="Ma S."/>
        </authorList>
    </citation>
    <scope>NUCLEOTIDE SEQUENCE [LARGE SCALE GENOMIC DNA]</scope>
    <source>
        <strain evidence="2 3">4-2</strain>
    </source>
</reference>
<evidence type="ECO:0000313" key="3">
    <source>
        <dbReference type="Proteomes" id="UP000273516"/>
    </source>
</evidence>
<protein>
    <recommendedName>
        <fullName evidence="1">Hint domain-containing protein</fullName>
    </recommendedName>
</protein>
<accession>A0A3M0M9F4</accession>
<dbReference type="InterPro" id="IPR003587">
    <property type="entry name" value="Hint_dom_N"/>
</dbReference>
<dbReference type="SUPFAM" id="SSF51294">
    <property type="entry name" value="Hedgehog/intein (Hint) domain"/>
    <property type="match status" value="1"/>
</dbReference>
<name>A0A3M0M9F4_9RHOB</name>
<dbReference type="RefSeq" id="WP_122113139.1">
    <property type="nucleotide sequence ID" value="NZ_QOKZ01000005.1"/>
</dbReference>
<sequence length="412" mass="45231">MPGNHFLLTMTEFDRELAPSSSYPTEYATFKFRADWESETVEVTADAAGTENRLPYTNDPANPYNNTGEQEPHEYDNVPVYVDGTEYLAQNIKYEDTGNQAPYYTAGGGTNYMFVTFEDGERVYIPGTWKFAVLQPAQSGSQELLIEFDQNFMDNLGTAMDEHGQPTGLDAGYTSSDGEFPLNGGRGALLASTIMDSDSGAAFPCFARGTLIETDRGAVAIEKLRVGDMVLTSDNGMQPIRWIGSRELSSLELQRNPKLLPIRIRRNALGENRPAHDLLVSPQHRVLVRSKIAQRMFGAMEVLVAATHLLDIDGIEIATDVAGVEYFHILFDRHEVVMANGAETESLYTGSEALKALGEAARKEIFTLFPELRNGGEAAAVPVSARLLGNGRVGRRIGMRHARNNLPLLTAG</sequence>
<proteinExistence type="predicted"/>
<keyword evidence="3" id="KW-1185">Reference proteome</keyword>
<comment type="caution">
    <text evidence="2">The sequence shown here is derived from an EMBL/GenBank/DDBJ whole genome shotgun (WGS) entry which is preliminary data.</text>
</comment>
<evidence type="ECO:0000259" key="1">
    <source>
        <dbReference type="SMART" id="SM00306"/>
    </source>
</evidence>